<reference evidence="1 2" key="1">
    <citation type="submission" date="2023-04" db="EMBL/GenBank/DDBJ databases">
        <title>Genomic of Lysinibacillus capsici TSBLM.</title>
        <authorList>
            <person name="Hu X.S."/>
            <person name="Yu C.H."/>
        </authorList>
    </citation>
    <scope>NUCLEOTIDE SEQUENCE [LARGE SCALE GENOMIC DNA]</scope>
    <source>
        <strain evidence="1 2">TSBLM</strain>
    </source>
</reference>
<sequence length="47" mass="5472">MRRTWQQVVSLFVIRLLLIQPVCGNVTVFANINETLHFTITTESIIR</sequence>
<proteinExistence type="predicted"/>
<organism evidence="1 2">
    <name type="scientific">Lysinibacillus capsici</name>
    <dbReference type="NCBI Taxonomy" id="2115968"/>
    <lineage>
        <taxon>Bacteria</taxon>
        <taxon>Bacillati</taxon>
        <taxon>Bacillota</taxon>
        <taxon>Bacilli</taxon>
        <taxon>Bacillales</taxon>
        <taxon>Bacillaceae</taxon>
        <taxon>Lysinibacillus</taxon>
    </lineage>
</organism>
<evidence type="ECO:0000313" key="2">
    <source>
        <dbReference type="Proteomes" id="UP001244564"/>
    </source>
</evidence>
<dbReference type="RefSeq" id="WP_279494256.1">
    <property type="nucleotide sequence ID" value="NZ_CP122283.1"/>
</dbReference>
<name>A0ABY8KGP1_9BACI</name>
<evidence type="ECO:0000313" key="1">
    <source>
        <dbReference type="EMBL" id="WGF38126.1"/>
    </source>
</evidence>
<dbReference type="Proteomes" id="UP001244564">
    <property type="component" value="Chromosome"/>
</dbReference>
<dbReference type="EMBL" id="CP122283">
    <property type="protein sequence ID" value="WGF38126.1"/>
    <property type="molecule type" value="Genomic_DNA"/>
</dbReference>
<gene>
    <name evidence="1" type="ORF">QBO96_20770</name>
</gene>
<accession>A0ABY8KGP1</accession>
<keyword evidence="2" id="KW-1185">Reference proteome</keyword>
<protein>
    <submittedName>
        <fullName evidence="1">Uncharacterized protein</fullName>
    </submittedName>
</protein>